<evidence type="ECO:0000256" key="8">
    <source>
        <dbReference type="ARBA" id="ARBA00022884"/>
    </source>
</evidence>
<dbReference type="GO" id="GO:0004519">
    <property type="term" value="F:endonuclease activity"/>
    <property type="evidence" value="ECO:0007669"/>
    <property type="project" value="UniProtKB-KW"/>
</dbReference>
<evidence type="ECO:0000313" key="18">
    <source>
        <dbReference type="Proteomes" id="UP000765509"/>
    </source>
</evidence>
<sequence length="296" mass="34033">MHERMIPYEHYHNGKVERVNQTLNEATRAIMLEKNSDIGLWPWAFRHVAWVFNRILHTDFVQTPWELVTGNKPNVSILQVFGCVAYVHDLLHKKDLTAKSKKLIYLGVAQDAKGWLFWCPIRKVFVKSSLAVFDERGVWGKNRANETIIKSMNIERVDNDSMIKEMEAQDDFFSLMSMDMHMGSGAPVSYNEAMKSDQKVQWEAAIKEELNSLEDMQVWQEVLPHGIKNVLGSQWVYALKMNEAGEIARFKARAVVQGHQQIKGIDFEETFAQAPTFQSLRGLLAIASAYKWKASE</sequence>
<evidence type="ECO:0000259" key="16">
    <source>
        <dbReference type="PROSITE" id="PS50994"/>
    </source>
</evidence>
<dbReference type="GO" id="GO:0006310">
    <property type="term" value="P:DNA recombination"/>
    <property type="evidence" value="ECO:0007669"/>
    <property type="project" value="UniProtKB-KW"/>
</dbReference>
<dbReference type="InterPro" id="IPR036397">
    <property type="entry name" value="RNaseH_sf"/>
</dbReference>
<dbReference type="GO" id="GO:0003964">
    <property type="term" value="F:RNA-directed DNA polymerase activity"/>
    <property type="evidence" value="ECO:0007669"/>
    <property type="project" value="UniProtKB-KW"/>
</dbReference>
<evidence type="ECO:0000256" key="15">
    <source>
        <dbReference type="ARBA" id="ARBA00049244"/>
    </source>
</evidence>
<dbReference type="PANTHER" id="PTHR42648:SF11">
    <property type="entry name" value="TRANSPOSON TY4-P GAG-POL POLYPROTEIN"/>
    <property type="match status" value="1"/>
</dbReference>
<dbReference type="InterPro" id="IPR012337">
    <property type="entry name" value="RNaseH-like_sf"/>
</dbReference>
<dbReference type="OrthoDB" id="2640446at2759"/>
<keyword evidence="12" id="KW-0233">DNA recombination</keyword>
<evidence type="ECO:0000256" key="5">
    <source>
        <dbReference type="ARBA" id="ARBA00022759"/>
    </source>
</evidence>
<name>A0A9Q3P235_9BASI</name>
<dbReference type="Pfam" id="PF07727">
    <property type="entry name" value="RVT_2"/>
    <property type="match status" value="1"/>
</dbReference>
<dbReference type="InterPro" id="IPR057670">
    <property type="entry name" value="SH3_retrovirus"/>
</dbReference>
<evidence type="ECO:0000256" key="1">
    <source>
        <dbReference type="ARBA" id="ARBA00022578"/>
    </source>
</evidence>
<comment type="catalytic activity">
    <reaction evidence="15">
        <text>DNA(n) + a 2'-deoxyribonucleoside 5'-triphosphate = DNA(n+1) + diphosphate</text>
        <dbReference type="Rhea" id="RHEA:22508"/>
        <dbReference type="Rhea" id="RHEA-COMP:17339"/>
        <dbReference type="Rhea" id="RHEA-COMP:17340"/>
        <dbReference type="ChEBI" id="CHEBI:33019"/>
        <dbReference type="ChEBI" id="CHEBI:61560"/>
        <dbReference type="ChEBI" id="CHEBI:173112"/>
        <dbReference type="EC" id="2.7.7.7"/>
    </reaction>
</comment>
<keyword evidence="10" id="KW-0695">RNA-directed DNA polymerase</keyword>
<dbReference type="GO" id="GO:0005634">
    <property type="term" value="C:nucleus"/>
    <property type="evidence" value="ECO:0007669"/>
    <property type="project" value="UniProtKB-ARBA"/>
</dbReference>
<keyword evidence="7" id="KW-0460">Magnesium</keyword>
<evidence type="ECO:0000256" key="3">
    <source>
        <dbReference type="ARBA" id="ARBA00022722"/>
    </source>
</evidence>
<dbReference type="PROSITE" id="PS50994">
    <property type="entry name" value="INTEGRASE"/>
    <property type="match status" value="1"/>
</dbReference>
<dbReference type="InterPro" id="IPR039537">
    <property type="entry name" value="Retrotran_Ty1/copia-like"/>
</dbReference>
<evidence type="ECO:0000256" key="2">
    <source>
        <dbReference type="ARBA" id="ARBA00022695"/>
    </source>
</evidence>
<dbReference type="EMBL" id="AVOT02053093">
    <property type="protein sequence ID" value="MBW0547969.1"/>
    <property type="molecule type" value="Genomic_DNA"/>
</dbReference>
<dbReference type="GO" id="GO:0003723">
    <property type="term" value="F:RNA binding"/>
    <property type="evidence" value="ECO:0007669"/>
    <property type="project" value="UniProtKB-KW"/>
</dbReference>
<keyword evidence="8" id="KW-0694">RNA-binding</keyword>
<gene>
    <name evidence="17" type="ORF">O181_087684</name>
</gene>
<keyword evidence="5" id="KW-0255">Endonuclease</keyword>
<dbReference type="Pfam" id="PF25597">
    <property type="entry name" value="SH3_retrovirus"/>
    <property type="match status" value="1"/>
</dbReference>
<dbReference type="GO" id="GO:0032196">
    <property type="term" value="P:transposition"/>
    <property type="evidence" value="ECO:0007669"/>
    <property type="project" value="UniProtKB-KW"/>
</dbReference>
<evidence type="ECO:0000256" key="7">
    <source>
        <dbReference type="ARBA" id="ARBA00022842"/>
    </source>
</evidence>
<evidence type="ECO:0000256" key="6">
    <source>
        <dbReference type="ARBA" id="ARBA00022801"/>
    </source>
</evidence>
<dbReference type="GO" id="GO:0015074">
    <property type="term" value="P:DNA integration"/>
    <property type="evidence" value="ECO:0007669"/>
    <property type="project" value="UniProtKB-KW"/>
</dbReference>
<protein>
    <recommendedName>
        <fullName evidence="16">Integrase catalytic domain-containing protein</fullName>
    </recommendedName>
</protein>
<evidence type="ECO:0000256" key="10">
    <source>
        <dbReference type="ARBA" id="ARBA00022918"/>
    </source>
</evidence>
<evidence type="ECO:0000256" key="9">
    <source>
        <dbReference type="ARBA" id="ARBA00022908"/>
    </source>
</evidence>
<keyword evidence="6" id="KW-0378">Hydrolase</keyword>
<dbReference type="SUPFAM" id="SSF53098">
    <property type="entry name" value="Ribonuclease H-like"/>
    <property type="match status" value="1"/>
</dbReference>
<keyword evidence="9" id="KW-0229">DNA integration</keyword>
<keyword evidence="1" id="KW-0815">Transposition</keyword>
<keyword evidence="11" id="KW-0239">DNA-directed DNA polymerase</keyword>
<evidence type="ECO:0000256" key="12">
    <source>
        <dbReference type="ARBA" id="ARBA00023172"/>
    </source>
</evidence>
<evidence type="ECO:0000256" key="13">
    <source>
        <dbReference type="ARBA" id="ARBA00023268"/>
    </source>
</evidence>
<dbReference type="GO" id="GO:0046872">
    <property type="term" value="F:metal ion binding"/>
    <property type="evidence" value="ECO:0007669"/>
    <property type="project" value="UniProtKB-KW"/>
</dbReference>
<reference evidence="17" key="1">
    <citation type="submission" date="2021-03" db="EMBL/GenBank/DDBJ databases">
        <title>Draft genome sequence of rust myrtle Austropuccinia psidii MF-1, a brazilian biotype.</title>
        <authorList>
            <person name="Quecine M.C."/>
            <person name="Pachon D.M.R."/>
            <person name="Bonatelli M.L."/>
            <person name="Correr F.H."/>
            <person name="Franceschini L.M."/>
            <person name="Leite T.F."/>
            <person name="Margarido G.R.A."/>
            <person name="Almeida C.A."/>
            <person name="Ferrarezi J.A."/>
            <person name="Labate C.A."/>
        </authorList>
    </citation>
    <scope>NUCLEOTIDE SEQUENCE</scope>
    <source>
        <strain evidence="17">MF-1</strain>
    </source>
</reference>
<evidence type="ECO:0000256" key="14">
    <source>
        <dbReference type="ARBA" id="ARBA00048173"/>
    </source>
</evidence>
<keyword evidence="4" id="KW-0479">Metal-binding</keyword>
<keyword evidence="13" id="KW-0511">Multifunctional enzyme</keyword>
<dbReference type="PANTHER" id="PTHR42648">
    <property type="entry name" value="TRANSPOSASE, PUTATIVE-RELATED"/>
    <property type="match status" value="1"/>
</dbReference>
<dbReference type="GO" id="GO:0003887">
    <property type="term" value="F:DNA-directed DNA polymerase activity"/>
    <property type="evidence" value="ECO:0007669"/>
    <property type="project" value="UniProtKB-KW"/>
</dbReference>
<dbReference type="InterPro" id="IPR001584">
    <property type="entry name" value="Integrase_cat-core"/>
</dbReference>
<keyword evidence="11" id="KW-0808">Transferase</keyword>
<dbReference type="GO" id="GO:0016787">
    <property type="term" value="F:hydrolase activity"/>
    <property type="evidence" value="ECO:0007669"/>
    <property type="project" value="UniProtKB-KW"/>
</dbReference>
<comment type="caution">
    <text evidence="17">The sequence shown here is derived from an EMBL/GenBank/DDBJ whole genome shotgun (WGS) entry which is preliminary data.</text>
</comment>
<evidence type="ECO:0000256" key="11">
    <source>
        <dbReference type="ARBA" id="ARBA00022932"/>
    </source>
</evidence>
<keyword evidence="2" id="KW-0548">Nucleotidyltransferase</keyword>
<dbReference type="InterPro" id="IPR013103">
    <property type="entry name" value="RVT_2"/>
</dbReference>
<organism evidence="17 18">
    <name type="scientific">Austropuccinia psidii MF-1</name>
    <dbReference type="NCBI Taxonomy" id="1389203"/>
    <lineage>
        <taxon>Eukaryota</taxon>
        <taxon>Fungi</taxon>
        <taxon>Dikarya</taxon>
        <taxon>Basidiomycota</taxon>
        <taxon>Pucciniomycotina</taxon>
        <taxon>Pucciniomycetes</taxon>
        <taxon>Pucciniales</taxon>
        <taxon>Sphaerophragmiaceae</taxon>
        <taxon>Austropuccinia</taxon>
    </lineage>
</organism>
<evidence type="ECO:0000313" key="17">
    <source>
        <dbReference type="EMBL" id="MBW0547969.1"/>
    </source>
</evidence>
<evidence type="ECO:0000256" key="4">
    <source>
        <dbReference type="ARBA" id="ARBA00022723"/>
    </source>
</evidence>
<accession>A0A9Q3P235</accession>
<keyword evidence="18" id="KW-1185">Reference proteome</keyword>
<comment type="catalytic activity">
    <reaction evidence="14">
        <text>DNA(n) + a 2'-deoxyribonucleoside 5'-triphosphate = DNA(n+1) + diphosphate</text>
        <dbReference type="Rhea" id="RHEA:22508"/>
        <dbReference type="Rhea" id="RHEA-COMP:17339"/>
        <dbReference type="Rhea" id="RHEA-COMP:17340"/>
        <dbReference type="ChEBI" id="CHEBI:33019"/>
        <dbReference type="ChEBI" id="CHEBI:61560"/>
        <dbReference type="ChEBI" id="CHEBI:173112"/>
        <dbReference type="EC" id="2.7.7.49"/>
    </reaction>
</comment>
<keyword evidence="3" id="KW-0540">Nuclease</keyword>
<dbReference type="Proteomes" id="UP000765509">
    <property type="component" value="Unassembled WGS sequence"/>
</dbReference>
<feature type="domain" description="Integrase catalytic" evidence="16">
    <location>
        <begin position="1"/>
        <end position="72"/>
    </location>
</feature>
<dbReference type="AlphaFoldDB" id="A0A9Q3P235"/>
<dbReference type="Gene3D" id="3.30.420.10">
    <property type="entry name" value="Ribonuclease H-like superfamily/Ribonuclease H"/>
    <property type="match status" value="1"/>
</dbReference>
<proteinExistence type="predicted"/>